<reference evidence="1" key="1">
    <citation type="submission" date="2020-03" db="EMBL/GenBank/DDBJ databases">
        <title>The deep terrestrial virosphere.</title>
        <authorList>
            <person name="Holmfeldt K."/>
            <person name="Nilsson E."/>
            <person name="Simone D."/>
            <person name="Lopez-Fernandez M."/>
            <person name="Wu X."/>
            <person name="de Brujin I."/>
            <person name="Lundin D."/>
            <person name="Andersson A."/>
            <person name="Bertilsson S."/>
            <person name="Dopson M."/>
        </authorList>
    </citation>
    <scope>NUCLEOTIDE SEQUENCE</scope>
    <source>
        <strain evidence="1">MM415B01249</strain>
    </source>
</reference>
<dbReference type="EMBL" id="MT141380">
    <property type="protein sequence ID" value="QJA59683.1"/>
    <property type="molecule type" value="Genomic_DNA"/>
</dbReference>
<dbReference type="AlphaFoldDB" id="A0A6M3IQK0"/>
<sequence>MKTCTGDAFGRHEEVFFKGEKCPLCQMLAVHGTQVCELLDEITRLEGQLFCGLESEEELWGER</sequence>
<proteinExistence type="predicted"/>
<gene>
    <name evidence="1" type="ORF">MM415B01249_0020</name>
</gene>
<evidence type="ECO:0000313" key="1">
    <source>
        <dbReference type="EMBL" id="QJA59683.1"/>
    </source>
</evidence>
<organism evidence="1">
    <name type="scientific">viral metagenome</name>
    <dbReference type="NCBI Taxonomy" id="1070528"/>
    <lineage>
        <taxon>unclassified sequences</taxon>
        <taxon>metagenomes</taxon>
        <taxon>organismal metagenomes</taxon>
    </lineage>
</organism>
<accession>A0A6M3IQK0</accession>
<protein>
    <submittedName>
        <fullName evidence="1">Uncharacterized protein</fullName>
    </submittedName>
</protein>
<name>A0A6M3IQK0_9ZZZZ</name>